<dbReference type="PROSITE" id="PS51202">
    <property type="entry name" value="RCK_C"/>
    <property type="match status" value="1"/>
</dbReference>
<dbReference type="Pfam" id="PF01895">
    <property type="entry name" value="PhoU"/>
    <property type="match status" value="1"/>
</dbReference>
<dbReference type="InterPro" id="IPR006037">
    <property type="entry name" value="RCK_C"/>
</dbReference>
<evidence type="ECO:0000259" key="1">
    <source>
        <dbReference type="PROSITE" id="PS51202"/>
    </source>
</evidence>
<dbReference type="InterPro" id="IPR036721">
    <property type="entry name" value="RCK_C_sf"/>
</dbReference>
<dbReference type="Pfam" id="PF02080">
    <property type="entry name" value="TrkA_C"/>
    <property type="match status" value="1"/>
</dbReference>
<gene>
    <name evidence="2" type="ORF">AMQ22_01418</name>
</gene>
<dbReference type="Gene3D" id="3.30.70.1450">
    <property type="entry name" value="Regulator of K+ conductance, C-terminal domain"/>
    <property type="match status" value="1"/>
</dbReference>
<dbReference type="Gene3D" id="1.20.58.220">
    <property type="entry name" value="Phosphate transport system protein phou homolog 2, domain 2"/>
    <property type="match status" value="1"/>
</dbReference>
<dbReference type="SUPFAM" id="SSF116726">
    <property type="entry name" value="TrkA C-terminal domain-like"/>
    <property type="match status" value="1"/>
</dbReference>
<dbReference type="Proteomes" id="UP000075398">
    <property type="component" value="Unassembled WGS sequence"/>
</dbReference>
<proteinExistence type="predicted"/>
<dbReference type="GO" id="GO:0008324">
    <property type="term" value="F:monoatomic cation transmembrane transporter activity"/>
    <property type="evidence" value="ECO:0007669"/>
    <property type="project" value="InterPro"/>
</dbReference>
<dbReference type="InterPro" id="IPR038078">
    <property type="entry name" value="PhoU-like_sf"/>
</dbReference>
<evidence type="ECO:0000313" key="2">
    <source>
        <dbReference type="EMBL" id="KYC50743.1"/>
    </source>
</evidence>
<feature type="domain" description="RCK C-terminal" evidence="1">
    <location>
        <begin position="115"/>
        <end position="199"/>
    </location>
</feature>
<dbReference type="InterPro" id="IPR050144">
    <property type="entry name" value="AAE_transporter"/>
</dbReference>
<dbReference type="SUPFAM" id="SSF109755">
    <property type="entry name" value="PhoU-like"/>
    <property type="match status" value="1"/>
</dbReference>
<dbReference type="PANTHER" id="PTHR30445:SF8">
    <property type="entry name" value="K(+)_H(+) ANTIPORTER SUBUNIT KHTT"/>
    <property type="match status" value="1"/>
</dbReference>
<evidence type="ECO:0000313" key="3">
    <source>
        <dbReference type="Proteomes" id="UP000075398"/>
    </source>
</evidence>
<protein>
    <submittedName>
        <fullName evidence="2">TrkA-C domain protein</fullName>
    </submittedName>
</protein>
<organism evidence="2 3">
    <name type="scientific">Candidatus Methanofastidiosum methylothiophilum</name>
    <dbReference type="NCBI Taxonomy" id="1705564"/>
    <lineage>
        <taxon>Archaea</taxon>
        <taxon>Methanobacteriati</taxon>
        <taxon>Methanobacteriota</taxon>
        <taxon>Stenosarchaea group</taxon>
        <taxon>Candidatus Methanofastidiosia</taxon>
        <taxon>Candidatus Methanofastidiosales</taxon>
        <taxon>Candidatus Methanofastidiosaceae</taxon>
        <taxon>Candidatus Methanofastidiosum</taxon>
    </lineage>
</organism>
<name>A0A150J0H8_9EURY</name>
<dbReference type="InterPro" id="IPR026022">
    <property type="entry name" value="PhoU_dom"/>
</dbReference>
<dbReference type="EMBL" id="LNGC01000068">
    <property type="protein sequence ID" value="KYC50743.1"/>
    <property type="molecule type" value="Genomic_DNA"/>
</dbReference>
<dbReference type="PATRIC" id="fig|1705409.3.peg.1478"/>
<dbReference type="PANTHER" id="PTHR30445">
    <property type="entry name" value="K(+)_H(+) ANTIPORTER SUBUNIT KHTT"/>
    <property type="match status" value="1"/>
</dbReference>
<dbReference type="GO" id="GO:0006813">
    <property type="term" value="P:potassium ion transport"/>
    <property type="evidence" value="ECO:0007669"/>
    <property type="project" value="InterPro"/>
</dbReference>
<accession>A0A150J0H8</accession>
<comment type="caution">
    <text evidence="2">The sequence shown here is derived from an EMBL/GenBank/DDBJ whole genome shotgun (WGS) entry which is preliminary data.</text>
</comment>
<sequence>MGKRRKVSRPFKYKPVSVKDLLVEMKDISELMVDLAYSSILFKNKEIAEDVTELESRMDELNYRIRITAMLAARSVEDAERISAVLQFASASEKISNAAGDLSNIILRDMKIHPIVYEALEDAEEQIEKYEVSPKSKLSHMTLKKAELGSKIGTYIIAVKRKDSIKYNPSKGFVIKDGDVLIARGSNTGLEILKSICSGIRTKW</sequence>
<dbReference type="STRING" id="1705564.APG08_00111"/>
<reference evidence="2 3" key="1">
    <citation type="journal article" date="2016" name="ISME J.">
        <title>Chasing the elusive Euryarchaeota class WSA2: genomes reveal a uniquely fastidious methyl-reducing methanogen.</title>
        <authorList>
            <person name="Nobu M.K."/>
            <person name="Narihiro T."/>
            <person name="Kuroda K."/>
            <person name="Mei R."/>
            <person name="Liu W.T."/>
        </authorList>
    </citation>
    <scope>NUCLEOTIDE SEQUENCE [LARGE SCALE GENOMIC DNA]</scope>
    <source>
        <strain evidence="2">U1lsi0528_Bin055</strain>
    </source>
</reference>
<dbReference type="AlphaFoldDB" id="A0A150J0H8"/>